<dbReference type="PANTHER" id="PTHR30458:SF0">
    <property type="entry name" value="1,2-PHENYLACETYL-COA EPOXIDASE, SUBUNIT C"/>
    <property type="match status" value="1"/>
</dbReference>
<keyword evidence="2" id="KW-0560">Oxidoreductase</keyword>
<dbReference type="Gene3D" id="1.20.1260.10">
    <property type="match status" value="1"/>
</dbReference>
<gene>
    <name evidence="2" type="primary">paaC</name>
    <name evidence="2" type="ORF">NDO55_05320</name>
</gene>
<dbReference type="PANTHER" id="PTHR30458">
    <property type="entry name" value="PHENYLACETIC ACID DEGRADATION PROTEIN PAA"/>
    <property type="match status" value="1"/>
</dbReference>
<dbReference type="InterPro" id="IPR007814">
    <property type="entry name" value="PaaA_PaaC"/>
</dbReference>
<dbReference type="AlphaFoldDB" id="A0A9X2EFX0"/>
<dbReference type="PIRSF" id="PIRSF037834">
    <property type="entry name" value="PA_CoA_Oase3"/>
    <property type="match status" value="1"/>
</dbReference>
<dbReference type="GO" id="GO:0097266">
    <property type="term" value="F:phenylacetyl-CoA 1,2-epoxidase activity"/>
    <property type="evidence" value="ECO:0007669"/>
    <property type="project" value="UniProtKB-EC"/>
</dbReference>
<evidence type="ECO:0000313" key="2">
    <source>
        <dbReference type="EMBL" id="MCM8557238.1"/>
    </source>
</evidence>
<dbReference type="GO" id="GO:0005829">
    <property type="term" value="C:cytosol"/>
    <property type="evidence" value="ECO:0007669"/>
    <property type="project" value="TreeGrafter"/>
</dbReference>
<name>A0A9X2EFX0_9SPHN</name>
<dbReference type="EC" id="1.14.13.149" evidence="2"/>
<reference evidence="2" key="1">
    <citation type="submission" date="2022-06" db="EMBL/GenBank/DDBJ databases">
        <title>Sphingomicrobium sedimins sp. nov., a marine bacterium isolated from tidal flat.</title>
        <authorList>
            <person name="Kim C.-H."/>
            <person name="Yoo Y."/>
            <person name="Kim J.-J."/>
        </authorList>
    </citation>
    <scope>NUCLEOTIDE SEQUENCE</scope>
    <source>
        <strain evidence="2">GRR-S6-50</strain>
    </source>
</reference>
<dbReference type="SUPFAM" id="SSF47240">
    <property type="entry name" value="Ferritin-like"/>
    <property type="match status" value="1"/>
</dbReference>
<dbReference type="RefSeq" id="WP_252113140.1">
    <property type="nucleotide sequence ID" value="NZ_JAMSHT010000001.1"/>
</dbReference>
<feature type="compositionally biased region" description="Basic and acidic residues" evidence="1">
    <location>
        <begin position="8"/>
        <end position="26"/>
    </location>
</feature>
<feature type="region of interest" description="Disordered" evidence="1">
    <location>
        <begin position="1"/>
        <end position="32"/>
    </location>
</feature>
<protein>
    <submittedName>
        <fullName evidence="2">Phenylacetate-CoA oxygenase subunit PaaC</fullName>
        <ecNumber evidence="2">1.14.13.149</ecNumber>
    </submittedName>
</protein>
<dbReference type="EMBL" id="JAMSHT010000001">
    <property type="protein sequence ID" value="MCM8557238.1"/>
    <property type="molecule type" value="Genomic_DNA"/>
</dbReference>
<accession>A0A9X2EFX0</accession>
<proteinExistence type="predicted"/>
<dbReference type="Proteomes" id="UP001155128">
    <property type="component" value="Unassembled WGS sequence"/>
</dbReference>
<comment type="caution">
    <text evidence="2">The sequence shown here is derived from an EMBL/GenBank/DDBJ whole genome shotgun (WGS) entry which is preliminary data.</text>
</comment>
<dbReference type="InterPro" id="IPR009078">
    <property type="entry name" value="Ferritin-like_SF"/>
</dbReference>
<dbReference type="GO" id="GO:0010124">
    <property type="term" value="P:phenylacetate catabolic process"/>
    <property type="evidence" value="ECO:0007669"/>
    <property type="project" value="InterPro"/>
</dbReference>
<dbReference type="NCBIfam" id="TIGR02158">
    <property type="entry name" value="PA_CoA_Oxy3"/>
    <property type="match status" value="1"/>
</dbReference>
<evidence type="ECO:0000313" key="3">
    <source>
        <dbReference type="Proteomes" id="UP001155128"/>
    </source>
</evidence>
<dbReference type="InterPro" id="IPR052703">
    <property type="entry name" value="Aromatic_CoA_ox/epox"/>
</dbReference>
<sequence length="283" mass="31285">MPSLPTISEKDEAKAAAKDGSSKGEFDAPAAGSHDEATTAYVTMLGDDALILGQRLSEWCGHAASVEVDLSLANMGLDLIGQATNWLGLAAQHDAKWADADALAFRRDVLDFRNCLMVEQPNGDFAQTMARQFLFSTWQHMLLERLAGSSDEAIAGIAAKSVKEVAYHRELARDWVVRLGDGTEESHEKMAAGIDWNWRFVPELFEVTEELEELVKRGIAVDPREFEADYRAEIEAALTEGTLAVPDDQRPILGGRRGHHSEHLGHLLAVMQYLPRTYPDAKW</sequence>
<dbReference type="Pfam" id="PF05138">
    <property type="entry name" value="PaaA_PaaC"/>
    <property type="match status" value="1"/>
</dbReference>
<organism evidence="2 3">
    <name type="scientific">Sphingomicrobium sediminis</name>
    <dbReference type="NCBI Taxonomy" id="2950949"/>
    <lineage>
        <taxon>Bacteria</taxon>
        <taxon>Pseudomonadati</taxon>
        <taxon>Pseudomonadota</taxon>
        <taxon>Alphaproteobacteria</taxon>
        <taxon>Sphingomonadales</taxon>
        <taxon>Sphingomonadaceae</taxon>
        <taxon>Sphingomicrobium</taxon>
    </lineage>
</organism>
<dbReference type="InterPro" id="IPR012347">
    <property type="entry name" value="Ferritin-like"/>
</dbReference>
<evidence type="ECO:0000256" key="1">
    <source>
        <dbReference type="SAM" id="MobiDB-lite"/>
    </source>
</evidence>
<dbReference type="InterPro" id="IPR011882">
    <property type="entry name" value="PaaC"/>
</dbReference>
<keyword evidence="3" id="KW-1185">Reference proteome</keyword>